<name>A0ACC2T0Y5_9FUNG</name>
<organism evidence="1 2">
    <name type="scientific">Entomophthora muscae</name>
    <dbReference type="NCBI Taxonomy" id="34485"/>
    <lineage>
        <taxon>Eukaryota</taxon>
        <taxon>Fungi</taxon>
        <taxon>Fungi incertae sedis</taxon>
        <taxon>Zoopagomycota</taxon>
        <taxon>Entomophthoromycotina</taxon>
        <taxon>Entomophthoromycetes</taxon>
        <taxon>Entomophthorales</taxon>
        <taxon>Entomophthoraceae</taxon>
        <taxon>Entomophthora</taxon>
    </lineage>
</organism>
<protein>
    <submittedName>
        <fullName evidence="1">Uncharacterized protein</fullName>
    </submittedName>
</protein>
<evidence type="ECO:0000313" key="2">
    <source>
        <dbReference type="Proteomes" id="UP001165960"/>
    </source>
</evidence>
<evidence type="ECO:0000313" key="1">
    <source>
        <dbReference type="EMBL" id="KAJ9068202.1"/>
    </source>
</evidence>
<dbReference type="EMBL" id="QTSX02003770">
    <property type="protein sequence ID" value="KAJ9068202.1"/>
    <property type="molecule type" value="Genomic_DNA"/>
</dbReference>
<comment type="caution">
    <text evidence="1">The sequence shown here is derived from an EMBL/GenBank/DDBJ whole genome shotgun (WGS) entry which is preliminary data.</text>
</comment>
<accession>A0ACC2T0Y5</accession>
<reference evidence="1" key="1">
    <citation type="submission" date="2022-04" db="EMBL/GenBank/DDBJ databases">
        <title>Genome of the entomopathogenic fungus Entomophthora muscae.</title>
        <authorList>
            <person name="Elya C."/>
            <person name="Lovett B.R."/>
            <person name="Lee E."/>
            <person name="Macias A.M."/>
            <person name="Hajek A.E."/>
            <person name="De Bivort B.L."/>
            <person name="Kasson M.T."/>
            <person name="De Fine Licht H.H."/>
            <person name="Stajich J.E."/>
        </authorList>
    </citation>
    <scope>NUCLEOTIDE SEQUENCE</scope>
    <source>
        <strain evidence="1">Berkeley</strain>
    </source>
</reference>
<dbReference type="Proteomes" id="UP001165960">
    <property type="component" value="Unassembled WGS sequence"/>
</dbReference>
<gene>
    <name evidence="1" type="ORF">DSO57_1031056</name>
</gene>
<proteinExistence type="predicted"/>
<keyword evidence="2" id="KW-1185">Reference proteome</keyword>
<sequence>MTSLPSLAQSNSVPLVAPEVFPPTLTRTPWLLTGLMLMGLNTYFPQLFPVSSLWSPLQAAVPVLHWAASWWFVLLEWEPNLVSLASLSHKKKLHRLVINPD</sequence>